<dbReference type="PANTHER" id="PTHR33361:SF2">
    <property type="entry name" value="DUF885 DOMAIN-CONTAINING PROTEIN"/>
    <property type="match status" value="1"/>
</dbReference>
<feature type="signal peptide" evidence="1">
    <location>
        <begin position="1"/>
        <end position="31"/>
    </location>
</feature>
<sequence length="581" mass="65395">MIRSATARRRVATILLLPLGAMLIMAQSVPAASDLDAQIARYERFTEDFPMEAGRSDPSLSRQGWPDETPAGMAARRAELLRIDAALKALPGDTLAAGEARVNRDFLRRIIEWRVEGIDFDERRFAFVAHEGFYNTPYYTARGVEVRSDADGRAWIARLRGVPAYFDRQRANLQRGIATGWTQPGRVVDVAAAVLRNQIARPVAEDPLLEPLKGRPALIAEASAVIEREIRPAQRAALAYIDGPYRAKARKALGISAIPNGRAYYDFLLRYYTTTDLTAEQIHALGLSEVKRIRGEMDRVIAESGFKGSFAEWLAFLRTDPRFYARSREELIEKYSAAAKRIDGVLPRWFGVLPRQPFTVEPVPRDLEEGYTTARSGGGDYSRGFPGRFIVNTSHLDQRPLYEVTALALHEAAPGHHTHAAIAQEHPELPAFRRHRDLLAFREGWALYAERLGHEMGVYRDPYEKFGSLSTEMWRACRMVVDTGIHVLGWTYDQARACFTENTALADINIDTELARYIGAPGGAVAYKVGELKIIDLRRRAETALGDRFDIRAFHDLILMQGQLPMTMLEEKVDAWIKARR</sequence>
<dbReference type="InterPro" id="IPR010281">
    <property type="entry name" value="DUF885"/>
</dbReference>
<dbReference type="Pfam" id="PF05960">
    <property type="entry name" value="DUF885"/>
    <property type="match status" value="1"/>
</dbReference>
<accession>A0ABV0B655</accession>
<organism evidence="2 3">
    <name type="scientific">Sphingomonas rustica</name>
    <dbReference type="NCBI Taxonomy" id="3103142"/>
    <lineage>
        <taxon>Bacteria</taxon>
        <taxon>Pseudomonadati</taxon>
        <taxon>Pseudomonadota</taxon>
        <taxon>Alphaproteobacteria</taxon>
        <taxon>Sphingomonadales</taxon>
        <taxon>Sphingomonadaceae</taxon>
        <taxon>Sphingomonas</taxon>
    </lineage>
</organism>
<name>A0ABV0B655_9SPHN</name>
<dbReference type="Proteomes" id="UP001427805">
    <property type="component" value="Unassembled WGS sequence"/>
</dbReference>
<comment type="caution">
    <text evidence="2">The sequence shown here is derived from an EMBL/GenBank/DDBJ whole genome shotgun (WGS) entry which is preliminary data.</text>
</comment>
<gene>
    <name evidence="2" type="ORF">TPR58_04115</name>
</gene>
<feature type="chain" id="PRO_5046199108" evidence="1">
    <location>
        <begin position="32"/>
        <end position="581"/>
    </location>
</feature>
<evidence type="ECO:0000313" key="2">
    <source>
        <dbReference type="EMBL" id="MEN3746341.1"/>
    </source>
</evidence>
<evidence type="ECO:0000313" key="3">
    <source>
        <dbReference type="Proteomes" id="UP001427805"/>
    </source>
</evidence>
<evidence type="ECO:0000256" key="1">
    <source>
        <dbReference type="SAM" id="SignalP"/>
    </source>
</evidence>
<keyword evidence="1" id="KW-0732">Signal</keyword>
<keyword evidence="3" id="KW-1185">Reference proteome</keyword>
<proteinExistence type="predicted"/>
<reference evidence="2 3" key="1">
    <citation type="submission" date="2024-05" db="EMBL/GenBank/DDBJ databases">
        <title>Sphingomonas sp. HF-S3 16S ribosomal RNA gene Genome sequencing and assembly.</title>
        <authorList>
            <person name="Lee H."/>
        </authorList>
    </citation>
    <scope>NUCLEOTIDE SEQUENCE [LARGE SCALE GENOMIC DNA]</scope>
    <source>
        <strain evidence="2 3">HF-S3</strain>
    </source>
</reference>
<dbReference type="RefSeq" id="WP_346245345.1">
    <property type="nucleotide sequence ID" value="NZ_JBDIZK010000002.1"/>
</dbReference>
<dbReference type="EMBL" id="JBDIZK010000002">
    <property type="protein sequence ID" value="MEN3746341.1"/>
    <property type="molecule type" value="Genomic_DNA"/>
</dbReference>
<protein>
    <submittedName>
        <fullName evidence="2">DUF885 family protein</fullName>
    </submittedName>
</protein>
<dbReference type="PANTHER" id="PTHR33361">
    <property type="entry name" value="GLR0591 PROTEIN"/>
    <property type="match status" value="1"/>
</dbReference>